<feature type="region of interest" description="Disordered" evidence="6">
    <location>
        <begin position="1"/>
        <end position="41"/>
    </location>
</feature>
<dbReference type="Proteomes" id="UP000326396">
    <property type="component" value="Linkage Group LG12"/>
</dbReference>
<dbReference type="PANTHER" id="PTHR47951:SF7">
    <property type="entry name" value="FLAVONOID 3',5'-HYDROXYLASE-LIKE ISOFORM X1"/>
    <property type="match status" value="1"/>
</dbReference>
<dbReference type="OrthoDB" id="2789670at2759"/>
<gene>
    <name evidence="7" type="ORF">E3N88_08162</name>
</gene>
<dbReference type="PROSITE" id="PS00086">
    <property type="entry name" value="CYTOCHROME_P450"/>
    <property type="match status" value="2"/>
</dbReference>
<dbReference type="SUPFAM" id="SSF48264">
    <property type="entry name" value="Cytochrome P450"/>
    <property type="match status" value="2"/>
</dbReference>
<evidence type="ECO:0000313" key="7">
    <source>
        <dbReference type="EMBL" id="KAD6453457.1"/>
    </source>
</evidence>
<comment type="caution">
    <text evidence="7">The sequence shown here is derived from an EMBL/GenBank/DDBJ whole genome shotgun (WGS) entry which is preliminary data.</text>
</comment>
<dbReference type="InterPro" id="IPR017972">
    <property type="entry name" value="Cyt_P450_CS"/>
</dbReference>
<dbReference type="PRINTS" id="PR00463">
    <property type="entry name" value="EP450I"/>
</dbReference>
<dbReference type="InterPro" id="IPR002401">
    <property type="entry name" value="Cyt_P450_E_grp-I"/>
</dbReference>
<keyword evidence="5" id="KW-0349">Heme</keyword>
<evidence type="ECO:0000256" key="2">
    <source>
        <dbReference type="ARBA" id="ARBA00022723"/>
    </source>
</evidence>
<sequence length="1013" mass="115855">MQRRDVVEEERSSSSVVGEERSSPERRGGHQRELKRKSRIHLPPGPYGLPVVGYLPFLSSNLHERFTEMAHKYGPIFSMKLGSKLHVVVNSVDLAKVVVREQDHTFANRSPPLTGLIITYGGMDLVWSNNNAHWRSMRKLLVSQVLSNANLNACQGFRTQAVRKTVNELSTKIGTKIDINKITFDTELNVVTNMLWGSSKSNEGDDFGDILDGFREVENKIIELMGTPNISDFIPILSWFDLQGMQQEMQRQWEYVERVFSLIIEAKMKAKSGEIDEPVEEDGRKDFLQILLELKDQKNEPKSFNIIHIKALLINIVVAATDTASTMTEWVMTMLLHNPAIMKMVQDELTKVVGMNNIVEETHLPKLAYLDAVIKETFRLHPPLPFLIQRCPDESCIMGGYTIPKDTIVYINVWAIQHDPQNWTDPLEFKPERFLNQKWDYNGNNLKFLPFGSGRRICPGLPLGEKMLVYILASLLHSFEWSLPKDEEFELSDEFGFSSQDELARAVLTVSVLVLVLVWYKWTLSYSSKRSAPLPPGPYGLPVIGYLPFLGHNLHERFTMMAHKYGPIFSLRLGSKLHIVVNTMDLVKIVTRDLDRTFANRCPPLTVLALTYGASDVAWSNNSAYWRNMRRLLVSNVLSTANLKATLSFRRHEVRKTVNEVYNKIGERINLNKIAFETEVNVVTSMLWGRSKSTEGNDSSCIGEGFQEVEFKIMELIAAPNISDFIPLLSRFDLQGRQRDMVRQLEFVDRIFENIIEERIRVNSSKINGEDEEDGRKDLVQILLELKEQKDGPILFDIIQIKALLMDVIIAATDTTSTMVEWVMAEILHNPDVMKKVQDELTEIVGMNNIVEECHLSKLTYLDGVIKETFRLHPPLPLLVQRCPDESCIVAGYTIPKGCIVYMNVWAIHRDPKIWADPLEFKPERFLNDKWDYNGNNLKFLPFGSGRRICPGIPLGEKMLVYILASLLHSFEWRLPKDEEFELSDEFGLVTKKRKPLIAIPSQRLSDANLFMG</sequence>
<dbReference type="GO" id="GO:0016705">
    <property type="term" value="F:oxidoreductase activity, acting on paired donors, with incorporation or reduction of molecular oxygen"/>
    <property type="evidence" value="ECO:0007669"/>
    <property type="project" value="InterPro"/>
</dbReference>
<proteinExistence type="inferred from homology"/>
<keyword evidence="8" id="KW-1185">Reference proteome</keyword>
<reference evidence="7 8" key="1">
    <citation type="submission" date="2019-05" db="EMBL/GenBank/DDBJ databases">
        <title>Mikania micrantha, genome provides insights into the molecular mechanism of rapid growth.</title>
        <authorList>
            <person name="Liu B."/>
        </authorList>
    </citation>
    <scope>NUCLEOTIDE SEQUENCE [LARGE SCALE GENOMIC DNA]</scope>
    <source>
        <strain evidence="7">NLD-2019</strain>
        <tissue evidence="7">Leaf</tissue>
    </source>
</reference>
<evidence type="ECO:0000256" key="3">
    <source>
        <dbReference type="ARBA" id="ARBA00023002"/>
    </source>
</evidence>
<dbReference type="Gene3D" id="1.10.630.10">
    <property type="entry name" value="Cytochrome P450"/>
    <property type="match status" value="2"/>
</dbReference>
<dbReference type="InterPro" id="IPR036396">
    <property type="entry name" value="Cyt_P450_sf"/>
</dbReference>
<evidence type="ECO:0008006" key="9">
    <source>
        <dbReference type="Google" id="ProtNLM"/>
    </source>
</evidence>
<dbReference type="GO" id="GO:0004497">
    <property type="term" value="F:monooxygenase activity"/>
    <property type="evidence" value="ECO:0007669"/>
    <property type="project" value="InterPro"/>
</dbReference>
<evidence type="ECO:0000256" key="5">
    <source>
        <dbReference type="PIRSR" id="PIRSR602401-1"/>
    </source>
</evidence>
<evidence type="ECO:0000256" key="6">
    <source>
        <dbReference type="SAM" id="MobiDB-lite"/>
    </source>
</evidence>
<dbReference type="EMBL" id="SZYD01000004">
    <property type="protein sequence ID" value="KAD6453457.1"/>
    <property type="molecule type" value="Genomic_DNA"/>
</dbReference>
<comment type="similarity">
    <text evidence="1">Belongs to the cytochrome P450 family.</text>
</comment>
<keyword evidence="4 5" id="KW-0408">Iron</keyword>
<comment type="cofactor">
    <cofactor evidence="5">
        <name>heme</name>
        <dbReference type="ChEBI" id="CHEBI:30413"/>
    </cofactor>
</comment>
<evidence type="ECO:0000313" key="8">
    <source>
        <dbReference type="Proteomes" id="UP000326396"/>
    </source>
</evidence>
<evidence type="ECO:0000256" key="4">
    <source>
        <dbReference type="ARBA" id="ARBA00023004"/>
    </source>
</evidence>
<dbReference type="PANTHER" id="PTHR47951">
    <property type="entry name" value="OS08G0547900 PROTEIN"/>
    <property type="match status" value="1"/>
</dbReference>
<evidence type="ECO:0000256" key="1">
    <source>
        <dbReference type="ARBA" id="ARBA00010617"/>
    </source>
</evidence>
<keyword evidence="3" id="KW-0560">Oxidoreductase</keyword>
<dbReference type="GO" id="GO:0020037">
    <property type="term" value="F:heme binding"/>
    <property type="evidence" value="ECO:0007669"/>
    <property type="project" value="InterPro"/>
</dbReference>
<accession>A0A5N6PGF6</accession>
<dbReference type="AlphaFoldDB" id="A0A5N6PGF6"/>
<feature type="binding site" description="axial binding residue" evidence="5">
    <location>
        <position position="458"/>
    </location>
    <ligand>
        <name>heme</name>
        <dbReference type="ChEBI" id="CHEBI:30413"/>
    </ligand>
    <ligandPart>
        <name>Fe</name>
        <dbReference type="ChEBI" id="CHEBI:18248"/>
    </ligandPart>
</feature>
<dbReference type="GO" id="GO:0005506">
    <property type="term" value="F:iron ion binding"/>
    <property type="evidence" value="ECO:0007669"/>
    <property type="project" value="InterPro"/>
</dbReference>
<dbReference type="Pfam" id="PF00067">
    <property type="entry name" value="p450"/>
    <property type="match status" value="2"/>
</dbReference>
<protein>
    <recommendedName>
        <fullName evidence="9">Cytochrome P450</fullName>
    </recommendedName>
</protein>
<dbReference type="InterPro" id="IPR001128">
    <property type="entry name" value="Cyt_P450"/>
</dbReference>
<feature type="compositionally biased region" description="Basic and acidic residues" evidence="6">
    <location>
        <begin position="1"/>
        <end position="32"/>
    </location>
</feature>
<dbReference type="PRINTS" id="PR00385">
    <property type="entry name" value="P450"/>
</dbReference>
<keyword evidence="2 5" id="KW-0479">Metal-binding</keyword>
<organism evidence="7 8">
    <name type="scientific">Mikania micrantha</name>
    <name type="common">bitter vine</name>
    <dbReference type="NCBI Taxonomy" id="192012"/>
    <lineage>
        <taxon>Eukaryota</taxon>
        <taxon>Viridiplantae</taxon>
        <taxon>Streptophyta</taxon>
        <taxon>Embryophyta</taxon>
        <taxon>Tracheophyta</taxon>
        <taxon>Spermatophyta</taxon>
        <taxon>Magnoliopsida</taxon>
        <taxon>eudicotyledons</taxon>
        <taxon>Gunneridae</taxon>
        <taxon>Pentapetalae</taxon>
        <taxon>asterids</taxon>
        <taxon>campanulids</taxon>
        <taxon>Asterales</taxon>
        <taxon>Asteraceae</taxon>
        <taxon>Asteroideae</taxon>
        <taxon>Heliantheae alliance</taxon>
        <taxon>Eupatorieae</taxon>
        <taxon>Mikania</taxon>
    </lineage>
</organism>
<dbReference type="FunFam" id="1.10.630.10:FF:000007">
    <property type="entry name" value="Cytochrome P450 76C4"/>
    <property type="match status" value="2"/>
</dbReference>
<name>A0A5N6PGF6_9ASTR</name>